<keyword evidence="4" id="KW-1185">Reference proteome</keyword>
<evidence type="ECO:0000313" key="4">
    <source>
        <dbReference type="Proteomes" id="UP000267164"/>
    </source>
</evidence>
<dbReference type="InterPro" id="IPR000835">
    <property type="entry name" value="HTH_MarR-typ"/>
</dbReference>
<dbReference type="RefSeq" id="WP_120736180.1">
    <property type="nucleotide sequence ID" value="NZ_CP032568.1"/>
</dbReference>
<dbReference type="Pfam" id="PF12802">
    <property type="entry name" value="MarR_2"/>
    <property type="match status" value="1"/>
</dbReference>
<evidence type="ECO:0000256" key="1">
    <source>
        <dbReference type="ARBA" id="ARBA00006479"/>
    </source>
</evidence>
<dbReference type="GO" id="GO:0003700">
    <property type="term" value="F:DNA-binding transcription factor activity"/>
    <property type="evidence" value="ECO:0007669"/>
    <property type="project" value="InterPro"/>
</dbReference>
<evidence type="ECO:0000313" key="3">
    <source>
        <dbReference type="EMBL" id="AYF74259.1"/>
    </source>
</evidence>
<dbReference type="AlphaFoldDB" id="A0A386ZCN1"/>
<dbReference type="InterPro" id="IPR043129">
    <property type="entry name" value="ATPase_NBD"/>
</dbReference>
<dbReference type="InterPro" id="IPR036390">
    <property type="entry name" value="WH_DNA-bd_sf"/>
</dbReference>
<dbReference type="SUPFAM" id="SSF46785">
    <property type="entry name" value="Winged helix' DNA-binding domain"/>
    <property type="match status" value="1"/>
</dbReference>
<gene>
    <name evidence="3" type="ORF">D7D52_10735</name>
</gene>
<dbReference type="OrthoDB" id="5174513at2"/>
<protein>
    <submittedName>
        <fullName evidence="3">ROK family transcriptional regulator</fullName>
    </submittedName>
</protein>
<dbReference type="InterPro" id="IPR036388">
    <property type="entry name" value="WH-like_DNA-bd_sf"/>
</dbReference>
<evidence type="ECO:0000259" key="2">
    <source>
        <dbReference type="Pfam" id="PF12802"/>
    </source>
</evidence>
<dbReference type="Gene3D" id="3.30.420.40">
    <property type="match status" value="2"/>
</dbReference>
<accession>A0A386ZCN1</accession>
<sequence>MDPAHPPTDSAAIRRRNLGLVLRHLADHGPVARTEVAAATGLAHGSVTALVADLTDRGLLREDDALRSGTRGRPGRPLRLIPSRALVAAVQVTSEHLRVAVADLAGEMLWRDTVAHALAPGTPRAMADAIAGVITRIIAALPEIGIRADTSAAESGADARSAGDHDTLAARSVLARVVIAMAGPVGDDAAHTVLVAPDFGWMEPVRLGELVARRLVGAAPAIDVVNDANAAALAEFHALNHDSRGLVLIEAGTGIGGGVVLDGRIHTGSHGVAGEPGHIPVTIDGPECVCGARGCLVLYTGPEAVFEAAGLQDRLHRSGSQAANAELLTLLRRGDVRALDALDRAARALSVAILAVTALLDADEVVLGGLLADWFPWLAPTVEARLAGRRALAGGLGLGVTPAALGADGILVGALGFARRAVLSDPSVVPPLPVGAGTRR</sequence>
<dbReference type="Pfam" id="PF00480">
    <property type="entry name" value="ROK"/>
    <property type="match status" value="1"/>
</dbReference>
<proteinExistence type="inferred from homology"/>
<dbReference type="InterPro" id="IPR000600">
    <property type="entry name" value="ROK"/>
</dbReference>
<dbReference type="SUPFAM" id="SSF53067">
    <property type="entry name" value="Actin-like ATPase domain"/>
    <property type="match status" value="1"/>
</dbReference>
<dbReference type="Proteomes" id="UP000267164">
    <property type="component" value="Chromosome"/>
</dbReference>
<organism evidence="3 4">
    <name type="scientific">Nocardia yunnanensis</name>
    <dbReference type="NCBI Taxonomy" id="2382165"/>
    <lineage>
        <taxon>Bacteria</taxon>
        <taxon>Bacillati</taxon>
        <taxon>Actinomycetota</taxon>
        <taxon>Actinomycetes</taxon>
        <taxon>Mycobacteriales</taxon>
        <taxon>Nocardiaceae</taxon>
        <taxon>Nocardia</taxon>
    </lineage>
</organism>
<dbReference type="KEGG" id="nyu:D7D52_10735"/>
<name>A0A386ZCN1_9NOCA</name>
<feature type="domain" description="HTH marR-type" evidence="2">
    <location>
        <begin position="20"/>
        <end position="63"/>
    </location>
</feature>
<comment type="similarity">
    <text evidence="1">Belongs to the ROK (NagC/XylR) family.</text>
</comment>
<dbReference type="PANTHER" id="PTHR18964:SF149">
    <property type="entry name" value="BIFUNCTIONAL UDP-N-ACETYLGLUCOSAMINE 2-EPIMERASE_N-ACETYLMANNOSAMINE KINASE"/>
    <property type="match status" value="1"/>
</dbReference>
<dbReference type="PANTHER" id="PTHR18964">
    <property type="entry name" value="ROK (REPRESSOR, ORF, KINASE) FAMILY"/>
    <property type="match status" value="1"/>
</dbReference>
<reference evidence="3 4" key="1">
    <citation type="submission" date="2018-09" db="EMBL/GenBank/DDBJ databases">
        <title>Nocardia yunnanensis sp. nov., an actinomycete isolated from a soil sample.</title>
        <authorList>
            <person name="Zhang J."/>
        </authorList>
    </citation>
    <scope>NUCLEOTIDE SEQUENCE [LARGE SCALE GENOMIC DNA]</scope>
    <source>
        <strain evidence="3 4">CFHS0054</strain>
    </source>
</reference>
<dbReference type="Gene3D" id="1.10.10.10">
    <property type="entry name" value="Winged helix-like DNA-binding domain superfamily/Winged helix DNA-binding domain"/>
    <property type="match status" value="1"/>
</dbReference>
<dbReference type="EMBL" id="CP032568">
    <property type="protein sequence ID" value="AYF74259.1"/>
    <property type="molecule type" value="Genomic_DNA"/>
</dbReference>